<dbReference type="Gene3D" id="1.10.260.40">
    <property type="entry name" value="lambda repressor-like DNA-binding domains"/>
    <property type="match status" value="1"/>
</dbReference>
<dbReference type="EMBL" id="BMLI01000002">
    <property type="protein sequence ID" value="GGN06623.1"/>
    <property type="molecule type" value="Genomic_DNA"/>
</dbReference>
<sequence>MNIGTLLRKFRDTHRISSRYVAERIGVSHSTYLDWEHDKSSPSIRNFTRLAAALELDPVDLMSYLSGKSCTVNTTRDLSTISDLKEMVKYYQQYTHHLEKGKSLAELELSRLKEAQRPVSAV</sequence>
<protein>
    <recommendedName>
        <fullName evidence="2">HTH cro/C1-type domain-containing protein</fullName>
    </recommendedName>
</protein>
<organism evidence="3 4">
    <name type="scientific">Dyadobacter beijingensis</name>
    <dbReference type="NCBI Taxonomy" id="365489"/>
    <lineage>
        <taxon>Bacteria</taxon>
        <taxon>Pseudomonadati</taxon>
        <taxon>Bacteroidota</taxon>
        <taxon>Cytophagia</taxon>
        <taxon>Cytophagales</taxon>
        <taxon>Spirosomataceae</taxon>
        <taxon>Dyadobacter</taxon>
    </lineage>
</organism>
<dbReference type="SUPFAM" id="SSF47413">
    <property type="entry name" value="lambda repressor-like DNA-binding domains"/>
    <property type="match status" value="1"/>
</dbReference>
<dbReference type="Pfam" id="PF01381">
    <property type="entry name" value="HTH_3"/>
    <property type="match status" value="1"/>
</dbReference>
<feature type="domain" description="HTH cro/C1-type" evidence="2">
    <location>
        <begin position="7"/>
        <end position="61"/>
    </location>
</feature>
<proteinExistence type="predicted"/>
<dbReference type="InterPro" id="IPR010982">
    <property type="entry name" value="Lambda_DNA-bd_dom_sf"/>
</dbReference>
<dbReference type="RefSeq" id="WP_084600050.1">
    <property type="nucleotide sequence ID" value="NZ_BMLI01000002.1"/>
</dbReference>
<keyword evidence="1" id="KW-0238">DNA-binding</keyword>
<name>A0ABQ2IEQ3_9BACT</name>
<dbReference type="Proteomes" id="UP000632339">
    <property type="component" value="Unassembled WGS sequence"/>
</dbReference>
<dbReference type="PROSITE" id="PS50943">
    <property type="entry name" value="HTH_CROC1"/>
    <property type="match status" value="1"/>
</dbReference>
<accession>A0ABQ2IEQ3</accession>
<dbReference type="SMART" id="SM00530">
    <property type="entry name" value="HTH_XRE"/>
    <property type="match status" value="1"/>
</dbReference>
<evidence type="ECO:0000313" key="4">
    <source>
        <dbReference type="Proteomes" id="UP000632339"/>
    </source>
</evidence>
<evidence type="ECO:0000313" key="3">
    <source>
        <dbReference type="EMBL" id="GGN06623.1"/>
    </source>
</evidence>
<dbReference type="PANTHER" id="PTHR46797:SF1">
    <property type="entry name" value="METHYLPHOSPHONATE SYNTHASE"/>
    <property type="match status" value="1"/>
</dbReference>
<reference evidence="4" key="1">
    <citation type="journal article" date="2019" name="Int. J. Syst. Evol. Microbiol.">
        <title>The Global Catalogue of Microorganisms (GCM) 10K type strain sequencing project: providing services to taxonomists for standard genome sequencing and annotation.</title>
        <authorList>
            <consortium name="The Broad Institute Genomics Platform"/>
            <consortium name="The Broad Institute Genome Sequencing Center for Infectious Disease"/>
            <person name="Wu L."/>
            <person name="Ma J."/>
        </authorList>
    </citation>
    <scope>NUCLEOTIDE SEQUENCE [LARGE SCALE GENOMIC DNA]</scope>
    <source>
        <strain evidence="4">CGMCC 1.6375</strain>
    </source>
</reference>
<dbReference type="InterPro" id="IPR050807">
    <property type="entry name" value="TransReg_Diox_bact_type"/>
</dbReference>
<dbReference type="PANTHER" id="PTHR46797">
    <property type="entry name" value="HTH-TYPE TRANSCRIPTIONAL REGULATOR"/>
    <property type="match status" value="1"/>
</dbReference>
<comment type="caution">
    <text evidence="3">The sequence shown here is derived from an EMBL/GenBank/DDBJ whole genome shotgun (WGS) entry which is preliminary data.</text>
</comment>
<dbReference type="InterPro" id="IPR001387">
    <property type="entry name" value="Cro/C1-type_HTH"/>
</dbReference>
<dbReference type="CDD" id="cd00093">
    <property type="entry name" value="HTH_XRE"/>
    <property type="match status" value="1"/>
</dbReference>
<gene>
    <name evidence="3" type="ORF">GCM10010967_47350</name>
</gene>
<keyword evidence="4" id="KW-1185">Reference proteome</keyword>
<evidence type="ECO:0000259" key="2">
    <source>
        <dbReference type="PROSITE" id="PS50943"/>
    </source>
</evidence>
<evidence type="ECO:0000256" key="1">
    <source>
        <dbReference type="ARBA" id="ARBA00023125"/>
    </source>
</evidence>